<keyword evidence="1" id="KW-0472">Membrane</keyword>
<organism evidence="2 3">
    <name type="scientific">Rhizophagus clarus</name>
    <dbReference type="NCBI Taxonomy" id="94130"/>
    <lineage>
        <taxon>Eukaryota</taxon>
        <taxon>Fungi</taxon>
        <taxon>Fungi incertae sedis</taxon>
        <taxon>Mucoromycota</taxon>
        <taxon>Glomeromycotina</taxon>
        <taxon>Glomeromycetes</taxon>
        <taxon>Glomerales</taxon>
        <taxon>Glomeraceae</taxon>
        <taxon>Rhizophagus</taxon>
    </lineage>
</organism>
<gene>
    <name evidence="2" type="ORF">RCL2_001865000</name>
</gene>
<reference evidence="2" key="1">
    <citation type="submission" date="2019-10" db="EMBL/GenBank/DDBJ databases">
        <title>Conservation and host-specific expression of non-tandemly repeated heterogenous ribosome RNA gene in arbuscular mycorrhizal fungi.</title>
        <authorList>
            <person name="Maeda T."/>
            <person name="Kobayashi Y."/>
            <person name="Nakagawa T."/>
            <person name="Ezawa T."/>
            <person name="Yamaguchi K."/>
            <person name="Bino T."/>
            <person name="Nishimoto Y."/>
            <person name="Shigenobu S."/>
            <person name="Kawaguchi M."/>
        </authorList>
    </citation>
    <scope>NUCLEOTIDE SEQUENCE</scope>
    <source>
        <strain evidence="2">HR1</strain>
    </source>
</reference>
<dbReference type="AlphaFoldDB" id="A0A8H3QTR0"/>
<keyword evidence="1" id="KW-0812">Transmembrane</keyword>
<keyword evidence="1" id="KW-1133">Transmembrane helix</keyword>
<protein>
    <submittedName>
        <fullName evidence="2">Uncharacterized protein</fullName>
    </submittedName>
</protein>
<evidence type="ECO:0000313" key="2">
    <source>
        <dbReference type="EMBL" id="GES91848.1"/>
    </source>
</evidence>
<evidence type="ECO:0000313" key="3">
    <source>
        <dbReference type="Proteomes" id="UP000615446"/>
    </source>
</evidence>
<evidence type="ECO:0000256" key="1">
    <source>
        <dbReference type="SAM" id="Phobius"/>
    </source>
</evidence>
<feature type="transmembrane region" description="Helical" evidence="1">
    <location>
        <begin position="47"/>
        <end position="66"/>
    </location>
</feature>
<comment type="caution">
    <text evidence="2">The sequence shown here is derived from an EMBL/GenBank/DDBJ whole genome shotgun (WGS) entry which is preliminary data.</text>
</comment>
<sequence>MDVWKAEPNSISERNKSFISIKILDTHDTQDYLVVWVQKHRLRQIQLDWGFIMVVCLSGYITNSVLDN</sequence>
<accession>A0A8H3QTR0</accession>
<dbReference type="EMBL" id="BLAL01000208">
    <property type="protein sequence ID" value="GES91848.1"/>
    <property type="molecule type" value="Genomic_DNA"/>
</dbReference>
<name>A0A8H3QTR0_9GLOM</name>
<proteinExistence type="predicted"/>
<dbReference type="Proteomes" id="UP000615446">
    <property type="component" value="Unassembled WGS sequence"/>
</dbReference>